<dbReference type="CDD" id="cd15482">
    <property type="entry name" value="Sialidase_non-viral"/>
    <property type="match status" value="1"/>
</dbReference>
<dbReference type="Gene3D" id="2.130.10.10">
    <property type="entry name" value="YVTN repeat-like/Quinoprotein amine dehydrogenase"/>
    <property type="match status" value="1"/>
</dbReference>
<dbReference type="Proteomes" id="UP000664369">
    <property type="component" value="Unassembled WGS sequence"/>
</dbReference>
<evidence type="ECO:0000313" key="2">
    <source>
        <dbReference type="Proteomes" id="UP000664369"/>
    </source>
</evidence>
<evidence type="ECO:0000313" key="1">
    <source>
        <dbReference type="EMBL" id="MBO2010282.1"/>
    </source>
</evidence>
<sequence>MKHAFLLFGVGLLAAACQKKDPELPLEAEDPDWIKLEIPTAFSGDEAYAITGDLDRTLMVSTKAQAFTSSDRGRTWQESRNFKQAVHGFLMRNDTLFALTSYRSTPQGERTEATDAELFTTDFGKTWAYTTPLPRGYERYHKLSQPYGRVTAAGITYRAQENTESIANSSSRLVVASDLLRTAGGPETSLRLPARHYLKNLYLDGQQRLYVAASGLRFDATTGLAINPTKGRPAVVYVSRRPLP</sequence>
<accession>A0ABS3QGJ6</accession>
<dbReference type="RefSeq" id="WP_208175916.1">
    <property type="nucleotide sequence ID" value="NZ_JAGETZ010000006.1"/>
</dbReference>
<comment type="caution">
    <text evidence="1">The sequence shown here is derived from an EMBL/GenBank/DDBJ whole genome shotgun (WGS) entry which is preliminary data.</text>
</comment>
<dbReference type="SUPFAM" id="SSF110296">
    <property type="entry name" value="Oligoxyloglucan reducing end-specific cellobiohydrolase"/>
    <property type="match status" value="1"/>
</dbReference>
<name>A0ABS3QGJ6_9BACT</name>
<dbReference type="EMBL" id="JAGETZ010000006">
    <property type="protein sequence ID" value="MBO2010282.1"/>
    <property type="molecule type" value="Genomic_DNA"/>
</dbReference>
<gene>
    <name evidence="1" type="ORF">J4E00_14570</name>
</gene>
<evidence type="ECO:0008006" key="3">
    <source>
        <dbReference type="Google" id="ProtNLM"/>
    </source>
</evidence>
<dbReference type="InterPro" id="IPR015943">
    <property type="entry name" value="WD40/YVTN_repeat-like_dom_sf"/>
</dbReference>
<dbReference type="PROSITE" id="PS51257">
    <property type="entry name" value="PROKAR_LIPOPROTEIN"/>
    <property type="match status" value="1"/>
</dbReference>
<proteinExistence type="predicted"/>
<reference evidence="1 2" key="1">
    <citation type="submission" date="2021-03" db="EMBL/GenBank/DDBJ databases">
        <authorList>
            <person name="Kim M.K."/>
        </authorList>
    </citation>
    <scope>NUCLEOTIDE SEQUENCE [LARGE SCALE GENOMIC DNA]</scope>
    <source>
        <strain evidence="1 2">BT442</strain>
    </source>
</reference>
<keyword evidence="2" id="KW-1185">Reference proteome</keyword>
<protein>
    <recommendedName>
        <fullName evidence="3">Exo-alpha-sialidase</fullName>
    </recommendedName>
</protein>
<organism evidence="1 2">
    <name type="scientific">Hymenobacter negativus</name>
    <dbReference type="NCBI Taxonomy" id="2795026"/>
    <lineage>
        <taxon>Bacteria</taxon>
        <taxon>Pseudomonadati</taxon>
        <taxon>Bacteroidota</taxon>
        <taxon>Cytophagia</taxon>
        <taxon>Cytophagales</taxon>
        <taxon>Hymenobacteraceae</taxon>
        <taxon>Hymenobacter</taxon>
    </lineage>
</organism>